<feature type="compositionally biased region" description="Basic and acidic residues" evidence="7">
    <location>
        <begin position="22"/>
        <end position="36"/>
    </location>
</feature>
<keyword evidence="3 6" id="KW-0812">Transmembrane</keyword>
<comment type="caution">
    <text evidence="8">The sequence shown here is derived from an EMBL/GenBank/DDBJ whole genome shotgun (WGS) entry which is preliminary data.</text>
</comment>
<dbReference type="GO" id="GO:0032472">
    <property type="term" value="P:Golgi calcium ion transport"/>
    <property type="evidence" value="ECO:0007669"/>
    <property type="project" value="TreeGrafter"/>
</dbReference>
<gene>
    <name evidence="8" type="ORF">NQ318_006399</name>
</gene>
<comment type="similarity">
    <text evidence="2 6">Belongs to the GDT1 family.</text>
</comment>
<dbReference type="GO" id="GO:0032468">
    <property type="term" value="P:Golgi calcium ion homeostasis"/>
    <property type="evidence" value="ECO:0007669"/>
    <property type="project" value="TreeGrafter"/>
</dbReference>
<dbReference type="PANTHER" id="PTHR12608:SF1">
    <property type="entry name" value="TRANSMEMBRANE PROTEIN 165"/>
    <property type="match status" value="1"/>
</dbReference>
<dbReference type="GO" id="GO:0005384">
    <property type="term" value="F:manganese ion transmembrane transporter activity"/>
    <property type="evidence" value="ECO:0007669"/>
    <property type="project" value="TreeGrafter"/>
</dbReference>
<evidence type="ECO:0000256" key="1">
    <source>
        <dbReference type="ARBA" id="ARBA00004141"/>
    </source>
</evidence>
<reference evidence="8" key="1">
    <citation type="journal article" date="2023" name="Insect Mol. Biol.">
        <title>Genome sequencing provides insights into the evolution of gene families encoding plant cell wall-degrading enzymes in longhorned beetles.</title>
        <authorList>
            <person name="Shin N.R."/>
            <person name="Okamura Y."/>
            <person name="Kirsch R."/>
            <person name="Pauchet Y."/>
        </authorList>
    </citation>
    <scope>NUCLEOTIDE SEQUENCE</scope>
    <source>
        <strain evidence="8">AMC_N1</strain>
    </source>
</reference>
<sequence>MLKEGCQMSQNEGQEELEEVQMELRQREEERERENAPDVESGSASAKKKSVWYEVSRIILQAFTLTFLAEWGDRSQLTTIILGAREDVYGVIIGGILGHSLCTGVAVLGGRMIAQKISVRTVTIIGGIVFLVFAFSALFFDPNAE</sequence>
<dbReference type="AlphaFoldDB" id="A0AAV8YJD9"/>
<feature type="region of interest" description="Disordered" evidence="7">
    <location>
        <begin position="1"/>
        <end position="44"/>
    </location>
</feature>
<evidence type="ECO:0000313" key="8">
    <source>
        <dbReference type="EMBL" id="KAJ8951014.1"/>
    </source>
</evidence>
<evidence type="ECO:0000256" key="2">
    <source>
        <dbReference type="ARBA" id="ARBA00009190"/>
    </source>
</evidence>
<evidence type="ECO:0000256" key="6">
    <source>
        <dbReference type="RuleBase" id="RU365102"/>
    </source>
</evidence>
<protein>
    <recommendedName>
        <fullName evidence="6">GDT1 family protein</fullName>
    </recommendedName>
</protein>
<organism evidence="8 9">
    <name type="scientific">Aromia moschata</name>
    <dbReference type="NCBI Taxonomy" id="1265417"/>
    <lineage>
        <taxon>Eukaryota</taxon>
        <taxon>Metazoa</taxon>
        <taxon>Ecdysozoa</taxon>
        <taxon>Arthropoda</taxon>
        <taxon>Hexapoda</taxon>
        <taxon>Insecta</taxon>
        <taxon>Pterygota</taxon>
        <taxon>Neoptera</taxon>
        <taxon>Endopterygota</taxon>
        <taxon>Coleoptera</taxon>
        <taxon>Polyphaga</taxon>
        <taxon>Cucujiformia</taxon>
        <taxon>Chrysomeloidea</taxon>
        <taxon>Cerambycidae</taxon>
        <taxon>Cerambycinae</taxon>
        <taxon>Callichromatini</taxon>
        <taxon>Aromia</taxon>
    </lineage>
</organism>
<evidence type="ECO:0000256" key="7">
    <source>
        <dbReference type="SAM" id="MobiDB-lite"/>
    </source>
</evidence>
<evidence type="ECO:0000256" key="3">
    <source>
        <dbReference type="ARBA" id="ARBA00022692"/>
    </source>
</evidence>
<comment type="caution">
    <text evidence="6">Lacks conserved residue(s) required for the propagation of feature annotation.</text>
</comment>
<dbReference type="EMBL" id="JAPWTK010000091">
    <property type="protein sequence ID" value="KAJ8951014.1"/>
    <property type="molecule type" value="Genomic_DNA"/>
</dbReference>
<dbReference type="GO" id="GO:0005794">
    <property type="term" value="C:Golgi apparatus"/>
    <property type="evidence" value="ECO:0007669"/>
    <property type="project" value="TreeGrafter"/>
</dbReference>
<dbReference type="PANTHER" id="PTHR12608">
    <property type="entry name" value="TRANSMEMBRANE PROTEIN HTP-1 RELATED"/>
    <property type="match status" value="1"/>
</dbReference>
<evidence type="ECO:0000256" key="5">
    <source>
        <dbReference type="ARBA" id="ARBA00023136"/>
    </source>
</evidence>
<evidence type="ECO:0000256" key="4">
    <source>
        <dbReference type="ARBA" id="ARBA00022989"/>
    </source>
</evidence>
<proteinExistence type="inferred from homology"/>
<dbReference type="GO" id="GO:0015085">
    <property type="term" value="F:calcium ion transmembrane transporter activity"/>
    <property type="evidence" value="ECO:0007669"/>
    <property type="project" value="TreeGrafter"/>
</dbReference>
<dbReference type="Proteomes" id="UP001162162">
    <property type="component" value="Unassembled WGS sequence"/>
</dbReference>
<dbReference type="Pfam" id="PF01169">
    <property type="entry name" value="GDT1"/>
    <property type="match status" value="1"/>
</dbReference>
<dbReference type="InterPro" id="IPR001727">
    <property type="entry name" value="GDT1-like"/>
</dbReference>
<comment type="subcellular location">
    <subcellularLocation>
        <location evidence="1 6">Membrane</location>
        <topology evidence="1 6">Multi-pass membrane protein</topology>
    </subcellularLocation>
</comment>
<dbReference type="GO" id="GO:0016020">
    <property type="term" value="C:membrane"/>
    <property type="evidence" value="ECO:0007669"/>
    <property type="project" value="UniProtKB-SubCell"/>
</dbReference>
<name>A0AAV8YJD9_9CUCU</name>
<evidence type="ECO:0000313" key="9">
    <source>
        <dbReference type="Proteomes" id="UP001162162"/>
    </source>
</evidence>
<keyword evidence="9" id="KW-1185">Reference proteome</keyword>
<feature type="transmembrane region" description="Helical" evidence="6">
    <location>
        <begin position="89"/>
        <end position="109"/>
    </location>
</feature>
<accession>A0AAV8YJD9</accession>
<feature type="transmembrane region" description="Helical" evidence="6">
    <location>
        <begin position="121"/>
        <end position="140"/>
    </location>
</feature>
<keyword evidence="4 6" id="KW-1133">Transmembrane helix</keyword>
<keyword evidence="5 6" id="KW-0472">Membrane</keyword>